<evidence type="ECO:0000313" key="4">
    <source>
        <dbReference type="Proteomes" id="UP000015105"/>
    </source>
</evidence>
<dbReference type="Gramene" id="AET5Gv20180800.1">
    <property type="protein sequence ID" value="AET5Gv20180800.1"/>
    <property type="gene ID" value="AET5Gv20180800"/>
</dbReference>
<evidence type="ECO:0000256" key="2">
    <source>
        <dbReference type="SAM" id="Phobius"/>
    </source>
</evidence>
<proteinExistence type="predicted"/>
<accession>A0A453JSX5</accession>
<keyword evidence="2" id="KW-0472">Membrane</keyword>
<protein>
    <submittedName>
        <fullName evidence="3">Uncharacterized protein</fullName>
    </submittedName>
</protein>
<reference evidence="4" key="1">
    <citation type="journal article" date="2014" name="Science">
        <title>Ancient hybridizations among the ancestral genomes of bread wheat.</title>
        <authorList>
            <consortium name="International Wheat Genome Sequencing Consortium,"/>
            <person name="Marcussen T."/>
            <person name="Sandve S.R."/>
            <person name="Heier L."/>
            <person name="Spannagl M."/>
            <person name="Pfeifer M."/>
            <person name="Jakobsen K.S."/>
            <person name="Wulff B.B."/>
            <person name="Steuernagel B."/>
            <person name="Mayer K.F."/>
            <person name="Olsen O.A."/>
        </authorList>
    </citation>
    <scope>NUCLEOTIDE SEQUENCE [LARGE SCALE GENOMIC DNA]</scope>
    <source>
        <strain evidence="4">cv. AL8/78</strain>
    </source>
</reference>
<feature type="compositionally biased region" description="Pro residues" evidence="1">
    <location>
        <begin position="26"/>
        <end position="38"/>
    </location>
</feature>
<feature type="compositionally biased region" description="Low complexity" evidence="1">
    <location>
        <begin position="1"/>
        <end position="11"/>
    </location>
</feature>
<dbReference type="Proteomes" id="UP000015105">
    <property type="component" value="Chromosome 5D"/>
</dbReference>
<organism evidence="3 4">
    <name type="scientific">Aegilops tauschii subsp. strangulata</name>
    <name type="common">Goatgrass</name>
    <dbReference type="NCBI Taxonomy" id="200361"/>
    <lineage>
        <taxon>Eukaryota</taxon>
        <taxon>Viridiplantae</taxon>
        <taxon>Streptophyta</taxon>
        <taxon>Embryophyta</taxon>
        <taxon>Tracheophyta</taxon>
        <taxon>Spermatophyta</taxon>
        <taxon>Magnoliopsida</taxon>
        <taxon>Liliopsida</taxon>
        <taxon>Poales</taxon>
        <taxon>Poaceae</taxon>
        <taxon>BOP clade</taxon>
        <taxon>Pooideae</taxon>
        <taxon>Triticodae</taxon>
        <taxon>Triticeae</taxon>
        <taxon>Triticinae</taxon>
        <taxon>Aegilops</taxon>
    </lineage>
</organism>
<feature type="compositionally biased region" description="Low complexity" evidence="1">
    <location>
        <begin position="39"/>
        <end position="54"/>
    </location>
</feature>
<dbReference type="AlphaFoldDB" id="A0A453JSX5"/>
<keyword evidence="2" id="KW-1133">Transmembrane helix</keyword>
<evidence type="ECO:0000256" key="1">
    <source>
        <dbReference type="SAM" id="MobiDB-lite"/>
    </source>
</evidence>
<reference evidence="3" key="4">
    <citation type="submission" date="2019-03" db="UniProtKB">
        <authorList>
            <consortium name="EnsemblPlants"/>
        </authorList>
    </citation>
    <scope>IDENTIFICATION</scope>
</reference>
<dbReference type="EnsemblPlants" id="AET5Gv20180800.1">
    <property type="protein sequence ID" value="AET5Gv20180800.1"/>
    <property type="gene ID" value="AET5Gv20180800"/>
</dbReference>
<feature type="region of interest" description="Disordered" evidence="1">
    <location>
        <begin position="1"/>
        <end position="61"/>
    </location>
</feature>
<keyword evidence="2" id="KW-0812">Transmembrane</keyword>
<reference evidence="3" key="3">
    <citation type="journal article" date="2017" name="Nature">
        <title>Genome sequence of the progenitor of the wheat D genome Aegilops tauschii.</title>
        <authorList>
            <person name="Luo M.C."/>
            <person name="Gu Y.Q."/>
            <person name="Puiu D."/>
            <person name="Wang H."/>
            <person name="Twardziok S.O."/>
            <person name="Deal K.R."/>
            <person name="Huo N."/>
            <person name="Zhu T."/>
            <person name="Wang L."/>
            <person name="Wang Y."/>
            <person name="McGuire P.E."/>
            <person name="Liu S."/>
            <person name="Long H."/>
            <person name="Ramasamy R.K."/>
            <person name="Rodriguez J.C."/>
            <person name="Van S.L."/>
            <person name="Yuan L."/>
            <person name="Wang Z."/>
            <person name="Xia Z."/>
            <person name="Xiao L."/>
            <person name="Anderson O.D."/>
            <person name="Ouyang S."/>
            <person name="Liang Y."/>
            <person name="Zimin A.V."/>
            <person name="Pertea G."/>
            <person name="Qi P."/>
            <person name="Bennetzen J.L."/>
            <person name="Dai X."/>
            <person name="Dawson M.W."/>
            <person name="Muller H.G."/>
            <person name="Kugler K."/>
            <person name="Rivarola-Duarte L."/>
            <person name="Spannagl M."/>
            <person name="Mayer K.F.X."/>
            <person name="Lu F.H."/>
            <person name="Bevan M.W."/>
            <person name="Leroy P."/>
            <person name="Li P."/>
            <person name="You F.M."/>
            <person name="Sun Q."/>
            <person name="Liu Z."/>
            <person name="Lyons E."/>
            <person name="Wicker T."/>
            <person name="Salzberg S.L."/>
            <person name="Devos K.M."/>
            <person name="Dvorak J."/>
        </authorList>
    </citation>
    <scope>NUCLEOTIDE SEQUENCE [LARGE SCALE GENOMIC DNA]</scope>
    <source>
        <strain evidence="3">cv. AL8/78</strain>
    </source>
</reference>
<sequence>AGHEPAVPAQARARRGAAGEGRRAPPHPPPEARQPPPGHAALAPRPAAAAAHRTGAGGRVHVSVAAGPPRTFWISLPVVHNVPRVPLLPRARTFDADHERLRIRRALMCPMLFFLCIDSSCICVVFVVE</sequence>
<reference evidence="3" key="5">
    <citation type="journal article" date="2021" name="G3 (Bethesda)">
        <title>Aegilops tauschii genome assembly Aet v5.0 features greater sequence contiguity and improved annotation.</title>
        <authorList>
            <person name="Wang L."/>
            <person name="Zhu T."/>
            <person name="Rodriguez J.C."/>
            <person name="Deal K.R."/>
            <person name="Dubcovsky J."/>
            <person name="McGuire P.E."/>
            <person name="Lux T."/>
            <person name="Spannagl M."/>
            <person name="Mayer K.F.X."/>
            <person name="Baldrich P."/>
            <person name="Meyers B.C."/>
            <person name="Huo N."/>
            <person name="Gu Y.Q."/>
            <person name="Zhou H."/>
            <person name="Devos K.M."/>
            <person name="Bennetzen J.L."/>
            <person name="Unver T."/>
            <person name="Budak H."/>
            <person name="Gulick P.J."/>
            <person name="Galiba G."/>
            <person name="Kalapos B."/>
            <person name="Nelson D.R."/>
            <person name="Li P."/>
            <person name="You F.M."/>
            <person name="Luo M.C."/>
            <person name="Dvorak J."/>
        </authorList>
    </citation>
    <scope>NUCLEOTIDE SEQUENCE [LARGE SCALE GENOMIC DNA]</scope>
    <source>
        <strain evidence="3">cv. AL8/78</strain>
    </source>
</reference>
<evidence type="ECO:0000313" key="3">
    <source>
        <dbReference type="EnsemblPlants" id="AET5Gv20180800.1"/>
    </source>
</evidence>
<reference evidence="4" key="2">
    <citation type="journal article" date="2017" name="Nat. Plants">
        <title>The Aegilops tauschii genome reveals multiple impacts of transposons.</title>
        <authorList>
            <person name="Zhao G."/>
            <person name="Zou C."/>
            <person name="Li K."/>
            <person name="Wang K."/>
            <person name="Li T."/>
            <person name="Gao L."/>
            <person name="Zhang X."/>
            <person name="Wang H."/>
            <person name="Yang Z."/>
            <person name="Liu X."/>
            <person name="Jiang W."/>
            <person name="Mao L."/>
            <person name="Kong X."/>
            <person name="Jiao Y."/>
            <person name="Jia J."/>
        </authorList>
    </citation>
    <scope>NUCLEOTIDE SEQUENCE [LARGE SCALE GENOMIC DNA]</scope>
    <source>
        <strain evidence="4">cv. AL8/78</strain>
    </source>
</reference>
<name>A0A453JSX5_AEGTS</name>
<keyword evidence="4" id="KW-1185">Reference proteome</keyword>
<feature type="transmembrane region" description="Helical" evidence="2">
    <location>
        <begin position="107"/>
        <end position="128"/>
    </location>
</feature>